<reference evidence="1 2" key="1">
    <citation type="submission" date="2018-12" db="EMBL/GenBank/DDBJ databases">
        <title>Genome sequence from the cellulolytic species, Caldicellulosiruptor changbaiensis.</title>
        <authorList>
            <person name="Blumer-Schuette S.E."/>
            <person name="Mendoza C."/>
        </authorList>
    </citation>
    <scope>NUCLEOTIDE SEQUENCE [LARGE SCALE GENOMIC DNA]</scope>
    <source>
        <strain evidence="1 2">CBS-Z</strain>
    </source>
</reference>
<dbReference type="KEGG" id="ccha:ELD05_02715"/>
<keyword evidence="2" id="KW-1185">Reference proteome</keyword>
<protein>
    <submittedName>
        <fullName evidence="1">Uncharacterized protein</fullName>
    </submittedName>
</protein>
<organism evidence="1 2">
    <name type="scientific">Caldicellulosiruptor changbaiensis</name>
    <dbReference type="NCBI Taxonomy" id="1222016"/>
    <lineage>
        <taxon>Bacteria</taxon>
        <taxon>Bacillati</taxon>
        <taxon>Bacillota</taxon>
        <taxon>Bacillota incertae sedis</taxon>
        <taxon>Caldicellulosiruptorales</taxon>
        <taxon>Caldicellulosiruptoraceae</taxon>
        <taxon>Caldicellulosiruptor</taxon>
    </lineage>
</organism>
<name>A0A3T0D3I6_9FIRM</name>
<dbReference type="Proteomes" id="UP000282930">
    <property type="component" value="Chromosome"/>
</dbReference>
<proteinExistence type="predicted"/>
<gene>
    <name evidence="1" type="ORF">ELD05_02715</name>
</gene>
<dbReference type="AlphaFoldDB" id="A0A3T0D3I6"/>
<dbReference type="RefSeq" id="WP_127351260.1">
    <property type="nucleotide sequence ID" value="NZ_CP034791.1"/>
</dbReference>
<evidence type="ECO:0000313" key="2">
    <source>
        <dbReference type="Proteomes" id="UP000282930"/>
    </source>
</evidence>
<evidence type="ECO:0000313" key="1">
    <source>
        <dbReference type="EMBL" id="AZT89654.1"/>
    </source>
</evidence>
<dbReference type="EMBL" id="CP034791">
    <property type="protein sequence ID" value="AZT89654.1"/>
    <property type="molecule type" value="Genomic_DNA"/>
</dbReference>
<sequence length="188" mass="22446">MSLFHYIAAGKELKLGSFGLKQSEGEKRKKWLEKFFEEAKNKPKGTIFELIDLTNINEDEIEVYDTWEDATGIYVEEITKEEEEVRKHFKNKFVYRIFGNFYISERLKRINYEKYKAHKKAINLLFDYISSNLSEGEIIEVYSCYWGEWDREPEIISNIDLNNFELPEEFELRCGEYIVFKKGSKILS</sequence>
<accession>A0A3T0D3I6</accession>